<dbReference type="InterPro" id="IPR031322">
    <property type="entry name" value="Shikimate/glucono_kinase"/>
</dbReference>
<dbReference type="InterPro" id="IPR006001">
    <property type="entry name" value="Therm_gnt_kin"/>
</dbReference>
<dbReference type="EC" id="2.7.1.12" evidence="3 9"/>
<evidence type="ECO:0000256" key="5">
    <source>
        <dbReference type="ARBA" id="ARBA00022741"/>
    </source>
</evidence>
<dbReference type="PANTHER" id="PTHR43442">
    <property type="entry name" value="GLUCONOKINASE-RELATED"/>
    <property type="match status" value="1"/>
</dbReference>
<keyword evidence="11" id="KW-1185">Reference proteome</keyword>
<dbReference type="Proteomes" id="UP001596306">
    <property type="component" value="Unassembled WGS sequence"/>
</dbReference>
<name>A0ABW1VBN7_9MICO</name>
<keyword evidence="6 9" id="KW-0418">Kinase</keyword>
<evidence type="ECO:0000256" key="8">
    <source>
        <dbReference type="ARBA" id="ARBA00048090"/>
    </source>
</evidence>
<reference evidence="11" key="1">
    <citation type="journal article" date="2019" name="Int. J. Syst. Evol. Microbiol.">
        <title>The Global Catalogue of Microorganisms (GCM) 10K type strain sequencing project: providing services to taxonomists for standard genome sequencing and annotation.</title>
        <authorList>
            <consortium name="The Broad Institute Genomics Platform"/>
            <consortium name="The Broad Institute Genome Sequencing Center for Infectious Disease"/>
            <person name="Wu L."/>
            <person name="Ma J."/>
        </authorList>
    </citation>
    <scope>NUCLEOTIDE SEQUENCE [LARGE SCALE GENOMIC DNA]</scope>
    <source>
        <strain evidence="11">CCUG 43304</strain>
    </source>
</reference>
<comment type="caution">
    <text evidence="10">The sequence shown here is derived from an EMBL/GenBank/DDBJ whole genome shotgun (WGS) entry which is preliminary data.</text>
</comment>
<evidence type="ECO:0000256" key="4">
    <source>
        <dbReference type="ARBA" id="ARBA00022679"/>
    </source>
</evidence>
<dbReference type="SUPFAM" id="SSF52540">
    <property type="entry name" value="P-loop containing nucleoside triphosphate hydrolases"/>
    <property type="match status" value="1"/>
</dbReference>
<evidence type="ECO:0000313" key="11">
    <source>
        <dbReference type="Proteomes" id="UP001596306"/>
    </source>
</evidence>
<dbReference type="RefSeq" id="WP_386727058.1">
    <property type="nucleotide sequence ID" value="NZ_JBHSTP010000001.1"/>
</dbReference>
<dbReference type="Pfam" id="PF01202">
    <property type="entry name" value="SKI"/>
    <property type="match status" value="1"/>
</dbReference>
<sequence>MVSMPPAVIPPLVVMGVQGSGKTTVGRALAVRLGVAFIDGDELHSPESKTKMAAGYALSDADREPWLRAIGAVIGNAVVHGGSVVVACSALKRSYRALIRAAAPETRFVHLDGARGLIAERLSMRRHEYMPPTLLDSQFMTLEPLDADEPGVRIDLAKTPEEIVADVAALFGDTL</sequence>
<dbReference type="InterPro" id="IPR027417">
    <property type="entry name" value="P-loop_NTPase"/>
</dbReference>
<protein>
    <recommendedName>
        <fullName evidence="3 9">Gluconokinase</fullName>
        <ecNumber evidence="3 9">2.7.1.12</ecNumber>
    </recommendedName>
</protein>
<evidence type="ECO:0000256" key="9">
    <source>
        <dbReference type="RuleBase" id="RU363066"/>
    </source>
</evidence>
<comment type="catalytic activity">
    <reaction evidence="8 9">
        <text>D-gluconate + ATP = 6-phospho-D-gluconate + ADP + H(+)</text>
        <dbReference type="Rhea" id="RHEA:19433"/>
        <dbReference type="ChEBI" id="CHEBI:15378"/>
        <dbReference type="ChEBI" id="CHEBI:18391"/>
        <dbReference type="ChEBI" id="CHEBI:30616"/>
        <dbReference type="ChEBI" id="CHEBI:58759"/>
        <dbReference type="ChEBI" id="CHEBI:456216"/>
        <dbReference type="EC" id="2.7.1.12"/>
    </reaction>
</comment>
<dbReference type="NCBIfam" id="TIGR01313">
    <property type="entry name" value="therm_gnt_kin"/>
    <property type="match status" value="1"/>
</dbReference>
<keyword evidence="5 9" id="KW-0547">Nucleotide-binding</keyword>
<dbReference type="PRINTS" id="PR01100">
    <property type="entry name" value="SHIKIMTKNASE"/>
</dbReference>
<gene>
    <name evidence="10" type="ORF">ACFQB0_02245</name>
</gene>
<organism evidence="10 11">
    <name type="scientific">Luethyella okanaganae</name>
    <dbReference type="NCBI Taxonomy" id="69372"/>
    <lineage>
        <taxon>Bacteria</taxon>
        <taxon>Bacillati</taxon>
        <taxon>Actinomycetota</taxon>
        <taxon>Actinomycetes</taxon>
        <taxon>Micrococcales</taxon>
        <taxon>Microbacteriaceae</taxon>
        <taxon>Luethyella</taxon>
    </lineage>
</organism>
<keyword evidence="7 9" id="KW-0067">ATP-binding</keyword>
<dbReference type="CDD" id="cd02021">
    <property type="entry name" value="GntK"/>
    <property type="match status" value="1"/>
</dbReference>
<proteinExistence type="inferred from homology"/>
<dbReference type="Gene3D" id="3.40.50.300">
    <property type="entry name" value="P-loop containing nucleotide triphosphate hydrolases"/>
    <property type="match status" value="1"/>
</dbReference>
<evidence type="ECO:0000256" key="7">
    <source>
        <dbReference type="ARBA" id="ARBA00022840"/>
    </source>
</evidence>
<evidence type="ECO:0000256" key="2">
    <source>
        <dbReference type="ARBA" id="ARBA00008420"/>
    </source>
</evidence>
<dbReference type="PANTHER" id="PTHR43442:SF3">
    <property type="entry name" value="GLUCONOKINASE-RELATED"/>
    <property type="match status" value="1"/>
</dbReference>
<accession>A0ABW1VBN7</accession>
<evidence type="ECO:0000256" key="6">
    <source>
        <dbReference type="ARBA" id="ARBA00022777"/>
    </source>
</evidence>
<dbReference type="EMBL" id="JBHSTP010000001">
    <property type="protein sequence ID" value="MFC6354935.1"/>
    <property type="molecule type" value="Genomic_DNA"/>
</dbReference>
<evidence type="ECO:0000313" key="10">
    <source>
        <dbReference type="EMBL" id="MFC6354935.1"/>
    </source>
</evidence>
<evidence type="ECO:0000256" key="1">
    <source>
        <dbReference type="ARBA" id="ARBA00004761"/>
    </source>
</evidence>
<comment type="pathway">
    <text evidence="1">Carbohydrate acid metabolism.</text>
</comment>
<evidence type="ECO:0000256" key="3">
    <source>
        <dbReference type="ARBA" id="ARBA00012054"/>
    </source>
</evidence>
<keyword evidence="4 9" id="KW-0808">Transferase</keyword>
<comment type="similarity">
    <text evidence="2 9">Belongs to the gluconokinase GntK/GntV family.</text>
</comment>